<feature type="transmembrane region" description="Helical" evidence="14">
    <location>
        <begin position="149"/>
        <end position="168"/>
    </location>
</feature>
<dbReference type="Proteomes" id="UP000242757">
    <property type="component" value="Unassembled WGS sequence"/>
</dbReference>
<evidence type="ECO:0000256" key="7">
    <source>
        <dbReference type="ARBA" id="ARBA00022989"/>
    </source>
</evidence>
<evidence type="ECO:0000256" key="8">
    <source>
        <dbReference type="ARBA" id="ARBA00023053"/>
    </source>
</evidence>
<comment type="catalytic activity">
    <reaction evidence="12">
        <text>L-proline(in) + Na(+)(in) = L-proline(out) + Na(+)(out)</text>
        <dbReference type="Rhea" id="RHEA:28967"/>
        <dbReference type="ChEBI" id="CHEBI:29101"/>
        <dbReference type="ChEBI" id="CHEBI:60039"/>
    </reaction>
</comment>
<dbReference type="GO" id="GO:0005886">
    <property type="term" value="C:plasma membrane"/>
    <property type="evidence" value="ECO:0007669"/>
    <property type="project" value="UniProtKB-SubCell"/>
</dbReference>
<sequence>MDMFSVGIAVSILLYVLVGNYAGRKVKGLDDYFVAGRRSPTLLIVGTLVASFLSTNAFLGETGFAYEGYGFLLLVLIAINTTGYVVGALFFGRFVRRSGALTLPEYFGRRFNSRRVQVVTGITIVVGLAAYLLAVTQGASLIISEVVDIPYGLTLLIVWLGYTLFTLYSGSQGVVITDTLMFLLFTVVAFLALPYIVDGSGGWFDTIQALATYEAKPDIIAWHGVNGDGAYWSTPGEALIWALILGVSWATVLAVSPWQTSRYLMARNEHTVIRSACISGGILMLLYIALVVSGAAINLDNPNIETSNKAIIWAAMNMMPTWLGVLLMAGLMAAALSSASTFLSLIGFSVSHDIVRFKGRTDASSLRITRWTMLVVGLIVLVLAYAQPPAVMWITYFAGTLFASSWGPVAFMSIWSRHITEAAAFWGILAGFIGNIAAKLLSKFGVLELPVYLDPFIVGLVLSIATIMLISRMTRVSQQESDYRLQIHRTPASEFDAGELRQTLVWSKALMVLGVATSVFLVVMYALPYGNAVGG</sequence>
<dbReference type="GO" id="GO:0015293">
    <property type="term" value="F:symporter activity"/>
    <property type="evidence" value="ECO:0007669"/>
    <property type="project" value="UniProtKB-KW"/>
</dbReference>
<evidence type="ECO:0000256" key="10">
    <source>
        <dbReference type="ARBA" id="ARBA00023136"/>
    </source>
</evidence>
<evidence type="ECO:0000256" key="2">
    <source>
        <dbReference type="ARBA" id="ARBA00006434"/>
    </source>
</evidence>
<comment type="similarity">
    <text evidence="2 13">Belongs to the sodium:solute symporter (SSF) (TC 2.A.21) family.</text>
</comment>
<feature type="transmembrane region" description="Helical" evidence="14">
    <location>
        <begin position="238"/>
        <end position="255"/>
    </location>
</feature>
<feature type="transmembrane region" description="Helical" evidence="14">
    <location>
        <begin position="180"/>
        <end position="197"/>
    </location>
</feature>
<dbReference type="Pfam" id="PF00474">
    <property type="entry name" value="SSF"/>
    <property type="match status" value="1"/>
</dbReference>
<evidence type="ECO:0000256" key="9">
    <source>
        <dbReference type="ARBA" id="ARBA00023065"/>
    </source>
</evidence>
<feature type="transmembrane region" description="Helical" evidence="14">
    <location>
        <begin position="322"/>
        <end position="348"/>
    </location>
</feature>
<feature type="transmembrane region" description="Helical" evidence="14">
    <location>
        <begin position="393"/>
        <end position="415"/>
    </location>
</feature>
<reference evidence="15 16" key="1">
    <citation type="submission" date="2017-08" db="EMBL/GenBank/DDBJ databases">
        <title>A Genome Sequence of Oceanimonas doudoroffii ATCC 27123T.</title>
        <authorList>
            <person name="Brennan M.A."/>
            <person name="Maclea K.S."/>
            <person name="Mcclelland W.D."/>
            <person name="Trachtenberg A.M."/>
        </authorList>
    </citation>
    <scope>NUCLEOTIDE SEQUENCE [LARGE SCALE GENOMIC DNA]</scope>
    <source>
        <strain evidence="15 16">ATCC 27123</strain>
    </source>
</reference>
<keyword evidence="6" id="KW-0769">Symport</keyword>
<dbReference type="PANTHER" id="PTHR48086">
    <property type="entry name" value="SODIUM/PROLINE SYMPORTER-RELATED"/>
    <property type="match status" value="1"/>
</dbReference>
<dbReference type="OrthoDB" id="9789704at2"/>
<dbReference type="Gene3D" id="1.20.1730.10">
    <property type="entry name" value="Sodium/glucose cotransporter"/>
    <property type="match status" value="1"/>
</dbReference>
<evidence type="ECO:0000313" key="16">
    <source>
        <dbReference type="Proteomes" id="UP000242757"/>
    </source>
</evidence>
<evidence type="ECO:0000256" key="13">
    <source>
        <dbReference type="RuleBase" id="RU362091"/>
    </source>
</evidence>
<dbReference type="InterPro" id="IPR001734">
    <property type="entry name" value="Na/solute_symporter"/>
</dbReference>
<feature type="transmembrane region" description="Helical" evidence="14">
    <location>
        <begin position="116"/>
        <end position="143"/>
    </location>
</feature>
<evidence type="ECO:0000256" key="4">
    <source>
        <dbReference type="ARBA" id="ARBA00022475"/>
    </source>
</evidence>
<protein>
    <submittedName>
        <fullName evidence="15">Sodium:solute symporter</fullName>
    </submittedName>
</protein>
<accession>A0A233RGV0</accession>
<keyword evidence="3" id="KW-0813">Transport</keyword>
<evidence type="ECO:0000313" key="15">
    <source>
        <dbReference type="EMBL" id="OXY82626.1"/>
    </source>
</evidence>
<dbReference type="EMBL" id="NBIM01000001">
    <property type="protein sequence ID" value="OXY82626.1"/>
    <property type="molecule type" value="Genomic_DNA"/>
</dbReference>
<comment type="subcellular location">
    <subcellularLocation>
        <location evidence="1">Cell membrane</location>
        <topology evidence="1">Multi-pass membrane protein</topology>
    </subcellularLocation>
</comment>
<feature type="transmembrane region" description="Helical" evidence="14">
    <location>
        <begin position="452"/>
        <end position="470"/>
    </location>
</feature>
<dbReference type="GO" id="GO:0006814">
    <property type="term" value="P:sodium ion transport"/>
    <property type="evidence" value="ECO:0007669"/>
    <property type="project" value="UniProtKB-KW"/>
</dbReference>
<evidence type="ECO:0000256" key="1">
    <source>
        <dbReference type="ARBA" id="ARBA00004651"/>
    </source>
</evidence>
<keyword evidence="8" id="KW-0915">Sodium</keyword>
<keyword evidence="5 14" id="KW-0812">Transmembrane</keyword>
<feature type="transmembrane region" description="Helical" evidence="14">
    <location>
        <begin position="509"/>
        <end position="527"/>
    </location>
</feature>
<evidence type="ECO:0000256" key="12">
    <source>
        <dbReference type="ARBA" id="ARBA00033708"/>
    </source>
</evidence>
<keyword evidence="7 14" id="KW-1133">Transmembrane helix</keyword>
<feature type="transmembrane region" description="Helical" evidence="14">
    <location>
        <begin position="42"/>
        <end position="59"/>
    </location>
</feature>
<evidence type="ECO:0000256" key="5">
    <source>
        <dbReference type="ARBA" id="ARBA00022692"/>
    </source>
</evidence>
<comment type="caution">
    <text evidence="15">The sequence shown here is derived from an EMBL/GenBank/DDBJ whole genome shotgun (WGS) entry which is preliminary data.</text>
</comment>
<gene>
    <name evidence="15" type="ORF">B6S08_03660</name>
</gene>
<dbReference type="InterPro" id="IPR038377">
    <property type="entry name" value="Na/Glc_symporter_sf"/>
</dbReference>
<evidence type="ECO:0000256" key="6">
    <source>
        <dbReference type="ARBA" id="ARBA00022847"/>
    </source>
</evidence>
<evidence type="ECO:0000256" key="11">
    <source>
        <dbReference type="ARBA" id="ARBA00023201"/>
    </source>
</evidence>
<feature type="transmembrane region" description="Helical" evidence="14">
    <location>
        <begin position="422"/>
        <end position="440"/>
    </location>
</feature>
<keyword evidence="4" id="KW-1003">Cell membrane</keyword>
<feature type="transmembrane region" description="Helical" evidence="14">
    <location>
        <begin position="71"/>
        <end position="95"/>
    </location>
</feature>
<dbReference type="CDD" id="cd10322">
    <property type="entry name" value="SLC5sbd"/>
    <property type="match status" value="1"/>
</dbReference>
<keyword evidence="11" id="KW-0739">Sodium transport</keyword>
<keyword evidence="9" id="KW-0406">Ion transport</keyword>
<keyword evidence="10 14" id="KW-0472">Membrane</keyword>
<feature type="transmembrane region" description="Helical" evidence="14">
    <location>
        <begin position="276"/>
        <end position="297"/>
    </location>
</feature>
<dbReference type="AlphaFoldDB" id="A0A233RGV0"/>
<evidence type="ECO:0000256" key="3">
    <source>
        <dbReference type="ARBA" id="ARBA00022448"/>
    </source>
</evidence>
<feature type="transmembrane region" description="Helical" evidence="14">
    <location>
        <begin position="6"/>
        <end position="22"/>
    </location>
</feature>
<proteinExistence type="inferred from homology"/>
<organism evidence="15 16">
    <name type="scientific">Oceanimonas doudoroffii</name>
    <dbReference type="NCBI Taxonomy" id="84158"/>
    <lineage>
        <taxon>Bacteria</taxon>
        <taxon>Pseudomonadati</taxon>
        <taxon>Pseudomonadota</taxon>
        <taxon>Gammaproteobacteria</taxon>
        <taxon>Aeromonadales</taxon>
        <taxon>Aeromonadaceae</taxon>
        <taxon>Oceanimonas</taxon>
    </lineage>
</organism>
<dbReference type="InterPro" id="IPR050277">
    <property type="entry name" value="Sodium:Solute_Symporter"/>
</dbReference>
<keyword evidence="16" id="KW-1185">Reference proteome</keyword>
<feature type="transmembrane region" description="Helical" evidence="14">
    <location>
        <begin position="368"/>
        <end position="387"/>
    </location>
</feature>
<evidence type="ECO:0000256" key="14">
    <source>
        <dbReference type="SAM" id="Phobius"/>
    </source>
</evidence>
<name>A0A233RGV0_9GAMM</name>
<dbReference type="PROSITE" id="PS50283">
    <property type="entry name" value="NA_SOLUT_SYMP_3"/>
    <property type="match status" value="1"/>
</dbReference>
<dbReference type="RefSeq" id="WP_094199406.1">
    <property type="nucleotide sequence ID" value="NZ_NBIM01000001.1"/>
</dbReference>
<dbReference type="PANTHER" id="PTHR48086:SF3">
    <property type="entry name" value="SODIUM_PROLINE SYMPORTER"/>
    <property type="match status" value="1"/>
</dbReference>